<evidence type="ECO:0000256" key="5">
    <source>
        <dbReference type="ARBA" id="ARBA00022989"/>
    </source>
</evidence>
<feature type="transmembrane region" description="Helical" evidence="7">
    <location>
        <begin position="197"/>
        <end position="215"/>
    </location>
</feature>
<reference evidence="9 10" key="1">
    <citation type="submission" date="2019-02" db="EMBL/GenBank/DDBJ databases">
        <title>Bacterial novel species isolated from soil.</title>
        <authorList>
            <person name="Jung H.-Y."/>
        </authorList>
    </citation>
    <scope>NUCLEOTIDE SEQUENCE [LARGE SCALE GENOMIC DNA]</scope>
    <source>
        <strain evidence="9 10">1-3-3-3</strain>
    </source>
</reference>
<dbReference type="InterPro" id="IPR000515">
    <property type="entry name" value="MetI-like"/>
</dbReference>
<dbReference type="PANTHER" id="PTHR43386:SF1">
    <property type="entry name" value="D,D-DIPEPTIDE TRANSPORT SYSTEM PERMEASE PROTEIN DDPC-RELATED"/>
    <property type="match status" value="1"/>
</dbReference>
<keyword evidence="3" id="KW-1003">Cell membrane</keyword>
<dbReference type="EMBL" id="SEWE01000056">
    <property type="protein sequence ID" value="RYU76419.1"/>
    <property type="molecule type" value="Genomic_DNA"/>
</dbReference>
<keyword evidence="2 7" id="KW-0813">Transport</keyword>
<dbReference type="AlphaFoldDB" id="A0A4Q5L784"/>
<comment type="caution">
    <text evidence="9">The sequence shown here is derived from an EMBL/GenBank/DDBJ whole genome shotgun (WGS) entry which is preliminary data.</text>
</comment>
<feature type="transmembrane region" description="Helical" evidence="7">
    <location>
        <begin position="299"/>
        <end position="317"/>
    </location>
</feature>
<dbReference type="Proteomes" id="UP000294155">
    <property type="component" value="Unassembled WGS sequence"/>
</dbReference>
<dbReference type="InterPro" id="IPR035906">
    <property type="entry name" value="MetI-like_sf"/>
</dbReference>
<evidence type="ECO:0000256" key="7">
    <source>
        <dbReference type="RuleBase" id="RU363032"/>
    </source>
</evidence>
<protein>
    <submittedName>
        <fullName evidence="9">ABC transporter permease</fullName>
    </submittedName>
</protein>
<evidence type="ECO:0000313" key="10">
    <source>
        <dbReference type="Proteomes" id="UP000294155"/>
    </source>
</evidence>
<feature type="transmembrane region" description="Helical" evidence="7">
    <location>
        <begin position="133"/>
        <end position="150"/>
    </location>
</feature>
<feature type="transmembrane region" description="Helical" evidence="7">
    <location>
        <begin position="77"/>
        <end position="102"/>
    </location>
</feature>
<dbReference type="GO" id="GO:0055085">
    <property type="term" value="P:transmembrane transport"/>
    <property type="evidence" value="ECO:0007669"/>
    <property type="project" value="InterPro"/>
</dbReference>
<keyword evidence="4 7" id="KW-0812">Transmembrane</keyword>
<name>A0A4Q5L784_9BACT</name>
<feature type="domain" description="ABC transmembrane type-1" evidence="8">
    <location>
        <begin position="121"/>
        <end position="321"/>
    </location>
</feature>
<evidence type="ECO:0000259" key="8">
    <source>
        <dbReference type="PROSITE" id="PS50928"/>
    </source>
</evidence>
<keyword evidence="5 7" id="KW-1133">Transmembrane helix</keyword>
<dbReference type="OrthoDB" id="9783218at2"/>
<dbReference type="GO" id="GO:0005886">
    <property type="term" value="C:plasma membrane"/>
    <property type="evidence" value="ECO:0007669"/>
    <property type="project" value="UniProtKB-SubCell"/>
</dbReference>
<comment type="subcellular location">
    <subcellularLocation>
        <location evidence="1 7">Cell membrane</location>
        <topology evidence="1 7">Multi-pass membrane protein</topology>
    </subcellularLocation>
</comment>
<dbReference type="CDD" id="cd06261">
    <property type="entry name" value="TM_PBP2"/>
    <property type="match status" value="1"/>
</dbReference>
<sequence>MKSRARFSTLRRWLALLWLAGLLVAAGLAPVLPLPYAPDAPDLHAIAVTPLTGQHWLGTDPLGRDVLAQLLFGARTAVLVSLPAAALATLLGTILGSAAGFWSNDNIRIPAVYGLAALGVVAFSFVFQLSSGTSILLLGIIAAGLSLGAARLHRAGYRQVVALPVDRAVLGLGALVASVPLLILALTLAALLQPSPAGLLAVLVATYWPGPARLVRAEVLRIRALPYIEAGRSLGLPDGRLLYRHILPNCWHTISATFPISVATLIGLETTLSFLGVGLPPETASWGRLLASARLAPTAWWLILSPALAILLTTLALRQLSNTVSRNPQ</sequence>
<evidence type="ECO:0000256" key="1">
    <source>
        <dbReference type="ARBA" id="ARBA00004651"/>
    </source>
</evidence>
<dbReference type="Pfam" id="PF00528">
    <property type="entry name" value="BPD_transp_1"/>
    <property type="match status" value="1"/>
</dbReference>
<gene>
    <name evidence="9" type="ORF">EWM57_18580</name>
</gene>
<accession>A0A4Q5L784</accession>
<feature type="transmembrane region" description="Helical" evidence="7">
    <location>
        <begin position="250"/>
        <end position="279"/>
    </location>
</feature>
<keyword evidence="10" id="KW-1185">Reference proteome</keyword>
<proteinExistence type="inferred from homology"/>
<dbReference type="SUPFAM" id="SSF161098">
    <property type="entry name" value="MetI-like"/>
    <property type="match status" value="1"/>
</dbReference>
<dbReference type="Gene3D" id="1.10.3720.10">
    <property type="entry name" value="MetI-like"/>
    <property type="match status" value="1"/>
</dbReference>
<feature type="transmembrane region" description="Helical" evidence="7">
    <location>
        <begin position="109"/>
        <end position="127"/>
    </location>
</feature>
<evidence type="ECO:0000313" key="9">
    <source>
        <dbReference type="EMBL" id="RYU76419.1"/>
    </source>
</evidence>
<dbReference type="PROSITE" id="PS50928">
    <property type="entry name" value="ABC_TM1"/>
    <property type="match status" value="1"/>
</dbReference>
<evidence type="ECO:0000256" key="6">
    <source>
        <dbReference type="ARBA" id="ARBA00023136"/>
    </source>
</evidence>
<evidence type="ECO:0000256" key="4">
    <source>
        <dbReference type="ARBA" id="ARBA00022692"/>
    </source>
</evidence>
<evidence type="ECO:0000256" key="2">
    <source>
        <dbReference type="ARBA" id="ARBA00022448"/>
    </source>
</evidence>
<organism evidence="9 10">
    <name type="scientific">Hymenobacter persicinus</name>
    <dbReference type="NCBI Taxonomy" id="2025506"/>
    <lineage>
        <taxon>Bacteria</taxon>
        <taxon>Pseudomonadati</taxon>
        <taxon>Bacteroidota</taxon>
        <taxon>Cytophagia</taxon>
        <taxon>Cytophagales</taxon>
        <taxon>Hymenobacteraceae</taxon>
        <taxon>Hymenobacter</taxon>
    </lineage>
</organism>
<evidence type="ECO:0000256" key="3">
    <source>
        <dbReference type="ARBA" id="ARBA00022475"/>
    </source>
</evidence>
<feature type="transmembrane region" description="Helical" evidence="7">
    <location>
        <begin position="170"/>
        <end position="191"/>
    </location>
</feature>
<dbReference type="InterPro" id="IPR050366">
    <property type="entry name" value="BP-dependent_transpt_permease"/>
</dbReference>
<keyword evidence="6 7" id="KW-0472">Membrane</keyword>
<comment type="similarity">
    <text evidence="7">Belongs to the binding-protein-dependent transport system permease family.</text>
</comment>
<dbReference type="PANTHER" id="PTHR43386">
    <property type="entry name" value="OLIGOPEPTIDE TRANSPORT SYSTEM PERMEASE PROTEIN APPC"/>
    <property type="match status" value="1"/>
</dbReference>